<accession>A0A494X5C7</accession>
<comment type="caution">
    <text evidence="1">The sequence shown here is derived from an EMBL/GenBank/DDBJ whole genome shotgun (WGS) entry which is preliminary data.</text>
</comment>
<proteinExistence type="predicted"/>
<name>A0A494X5C7_9BURK</name>
<protein>
    <submittedName>
        <fullName evidence="1">Uncharacterized protein</fullName>
    </submittedName>
</protein>
<dbReference type="EMBL" id="RBZV01000008">
    <property type="protein sequence ID" value="RKP45888.1"/>
    <property type="molecule type" value="Genomic_DNA"/>
</dbReference>
<evidence type="ECO:0000313" key="1">
    <source>
        <dbReference type="EMBL" id="RKP45888.1"/>
    </source>
</evidence>
<keyword evidence="2" id="KW-1185">Reference proteome</keyword>
<dbReference type="Proteomes" id="UP000280434">
    <property type="component" value="Unassembled WGS sequence"/>
</dbReference>
<gene>
    <name evidence="1" type="ORF">D7S89_18020</name>
</gene>
<sequence>MRYVNLLGAHTDYANLRLFANAFFDALEITDGEERESANYVDGYYLKGSCGGMVFVVALSDEAAHEDLPYWIHISAEVGELGDLEAAVSQLMRDKALPAGFRLAHIANFGKRGEQRIDY</sequence>
<evidence type="ECO:0000313" key="2">
    <source>
        <dbReference type="Proteomes" id="UP000280434"/>
    </source>
</evidence>
<dbReference type="AlphaFoldDB" id="A0A494X5C7"/>
<reference evidence="1 2" key="1">
    <citation type="submission" date="2018-10" db="EMBL/GenBank/DDBJ databases">
        <title>Paraburkholderia sp. 7MK8-2, isolated from soil.</title>
        <authorList>
            <person name="Gao Z.-H."/>
            <person name="Qiu L.-H."/>
        </authorList>
    </citation>
    <scope>NUCLEOTIDE SEQUENCE [LARGE SCALE GENOMIC DNA]</scope>
    <source>
        <strain evidence="1 2">7MK8-2</strain>
    </source>
</reference>
<dbReference type="OrthoDB" id="9134044at2"/>
<organism evidence="1 2">
    <name type="scientific">Trinickia fusca</name>
    <dbReference type="NCBI Taxonomy" id="2419777"/>
    <lineage>
        <taxon>Bacteria</taxon>
        <taxon>Pseudomonadati</taxon>
        <taxon>Pseudomonadota</taxon>
        <taxon>Betaproteobacteria</taxon>
        <taxon>Burkholderiales</taxon>
        <taxon>Burkholderiaceae</taxon>
        <taxon>Trinickia</taxon>
    </lineage>
</organism>
<dbReference type="RefSeq" id="WP_121279509.1">
    <property type="nucleotide sequence ID" value="NZ_RBZV01000008.1"/>
</dbReference>